<dbReference type="SUPFAM" id="SSF51735">
    <property type="entry name" value="NAD(P)-binding Rossmann-fold domains"/>
    <property type="match status" value="1"/>
</dbReference>
<dbReference type="AlphaFoldDB" id="A0A382B164"/>
<dbReference type="SUPFAM" id="SSF55347">
    <property type="entry name" value="Glyceraldehyde-3-phosphate dehydrogenase-like, C-terminal domain"/>
    <property type="match status" value="1"/>
</dbReference>
<dbReference type="Gene3D" id="3.30.360.10">
    <property type="entry name" value="Dihydrodipicolinate Reductase, domain 2"/>
    <property type="match status" value="1"/>
</dbReference>
<accession>A0A382B164</accession>
<sequence length="365" mass="42275">MEPLIKIILVGLGVRGMHWLNVINKHKLALISGFVDINPLSKDKLLKYNSHEIPFFTSFSKALEKVDSNAVLIATPPEYHYDQVILAFKKGKHVICEKPLTEELNESIQLYKASLTYKLKLMVGMNFRYLSTSQYIRKVVSKSELGPIGYANFNYIRNRNGNRKDLNKYPLKMNHPMMLEQSIHHLDLLRYCYMNEVKSVQAASWRPDWSTYENDCCVSVILNFHNKFVVNYLGTWTSGWNRFCFQWRTDFKDGVLIQNEQFSDLFIVNYQKSLSLIGNNFKSSNEAESLNSITLDKDKPFIDDTNGLLNEFISSIRYDKDLETGVRDYLKTFILVIACIQSCDKKSTVNLADVYKKYSLQGIID</sequence>
<dbReference type="InterPro" id="IPR036291">
    <property type="entry name" value="NAD(P)-bd_dom_sf"/>
</dbReference>
<evidence type="ECO:0000259" key="2">
    <source>
        <dbReference type="Pfam" id="PF22725"/>
    </source>
</evidence>
<evidence type="ECO:0000313" key="3">
    <source>
        <dbReference type="EMBL" id="SVB07449.1"/>
    </source>
</evidence>
<dbReference type="GO" id="GO:0000166">
    <property type="term" value="F:nucleotide binding"/>
    <property type="evidence" value="ECO:0007669"/>
    <property type="project" value="InterPro"/>
</dbReference>
<dbReference type="InterPro" id="IPR000683">
    <property type="entry name" value="Gfo/Idh/MocA-like_OxRdtase_N"/>
</dbReference>
<feature type="domain" description="Gfo/Idh/MocA-like oxidoreductase N-terminal" evidence="1">
    <location>
        <begin position="5"/>
        <end position="124"/>
    </location>
</feature>
<name>A0A382B164_9ZZZZ</name>
<evidence type="ECO:0000259" key="1">
    <source>
        <dbReference type="Pfam" id="PF01408"/>
    </source>
</evidence>
<dbReference type="Pfam" id="PF22725">
    <property type="entry name" value="GFO_IDH_MocA_C3"/>
    <property type="match status" value="1"/>
</dbReference>
<gene>
    <name evidence="3" type="ORF">METZ01_LOCUS160303</name>
</gene>
<dbReference type="Pfam" id="PF01408">
    <property type="entry name" value="GFO_IDH_MocA"/>
    <property type="match status" value="1"/>
</dbReference>
<proteinExistence type="predicted"/>
<dbReference type="EMBL" id="UINC01027720">
    <property type="protein sequence ID" value="SVB07449.1"/>
    <property type="molecule type" value="Genomic_DNA"/>
</dbReference>
<feature type="domain" description="GFO/IDH/MocA-like oxidoreductase" evidence="2">
    <location>
        <begin position="134"/>
        <end position="240"/>
    </location>
</feature>
<organism evidence="3">
    <name type="scientific">marine metagenome</name>
    <dbReference type="NCBI Taxonomy" id="408172"/>
    <lineage>
        <taxon>unclassified sequences</taxon>
        <taxon>metagenomes</taxon>
        <taxon>ecological metagenomes</taxon>
    </lineage>
</organism>
<dbReference type="PANTHER" id="PTHR43377:SF1">
    <property type="entry name" value="BILIVERDIN REDUCTASE A"/>
    <property type="match status" value="1"/>
</dbReference>
<evidence type="ECO:0008006" key="4">
    <source>
        <dbReference type="Google" id="ProtNLM"/>
    </source>
</evidence>
<dbReference type="Gene3D" id="3.40.50.720">
    <property type="entry name" value="NAD(P)-binding Rossmann-like Domain"/>
    <property type="match status" value="1"/>
</dbReference>
<reference evidence="3" key="1">
    <citation type="submission" date="2018-05" db="EMBL/GenBank/DDBJ databases">
        <authorList>
            <person name="Lanie J.A."/>
            <person name="Ng W.-L."/>
            <person name="Kazmierczak K.M."/>
            <person name="Andrzejewski T.M."/>
            <person name="Davidsen T.M."/>
            <person name="Wayne K.J."/>
            <person name="Tettelin H."/>
            <person name="Glass J.I."/>
            <person name="Rusch D."/>
            <person name="Podicherti R."/>
            <person name="Tsui H.-C.T."/>
            <person name="Winkler M.E."/>
        </authorList>
    </citation>
    <scope>NUCLEOTIDE SEQUENCE</scope>
</reference>
<dbReference type="InterPro" id="IPR051450">
    <property type="entry name" value="Gfo/Idh/MocA_Oxidoreductases"/>
</dbReference>
<dbReference type="InterPro" id="IPR055170">
    <property type="entry name" value="GFO_IDH_MocA-like_dom"/>
</dbReference>
<protein>
    <recommendedName>
        <fullName evidence="4">Gfo/Idh/MocA-like oxidoreductase N-terminal domain-containing protein</fullName>
    </recommendedName>
</protein>
<dbReference type="PANTHER" id="PTHR43377">
    <property type="entry name" value="BILIVERDIN REDUCTASE A"/>
    <property type="match status" value="1"/>
</dbReference>